<feature type="domain" description="Alpha-L-rhamnosidase six-hairpin glycosidase" evidence="1">
    <location>
        <begin position="322"/>
        <end position="638"/>
    </location>
</feature>
<protein>
    <submittedName>
        <fullName evidence="3">Glycoside hydrolase</fullName>
    </submittedName>
</protein>
<dbReference type="SUPFAM" id="SSF48208">
    <property type="entry name" value="Six-hairpin glycosidases"/>
    <property type="match status" value="1"/>
</dbReference>
<dbReference type="Pfam" id="PF17390">
    <property type="entry name" value="Bac_rhamnosid_C"/>
    <property type="match status" value="1"/>
</dbReference>
<accession>A0A4V2ML26</accession>
<dbReference type="Proteomes" id="UP000293347">
    <property type="component" value="Unassembled WGS sequence"/>
</dbReference>
<name>A0A4V2ML26_9SPHI</name>
<dbReference type="InterPro" id="IPR012341">
    <property type="entry name" value="6hp_glycosidase-like_sf"/>
</dbReference>
<dbReference type="GO" id="GO:0016787">
    <property type="term" value="F:hydrolase activity"/>
    <property type="evidence" value="ECO:0007669"/>
    <property type="project" value="UniProtKB-KW"/>
</dbReference>
<dbReference type="InterPro" id="IPR008928">
    <property type="entry name" value="6-hairpin_glycosidase_sf"/>
</dbReference>
<dbReference type="Gene3D" id="1.50.10.10">
    <property type="match status" value="1"/>
</dbReference>
<proteinExistence type="predicted"/>
<dbReference type="OrthoDB" id="9815108at2"/>
<evidence type="ECO:0000259" key="2">
    <source>
        <dbReference type="Pfam" id="PF17390"/>
    </source>
</evidence>
<dbReference type="Pfam" id="PF17389">
    <property type="entry name" value="Bac_rhamnosid6H"/>
    <property type="match status" value="1"/>
</dbReference>
<dbReference type="InterPro" id="IPR035398">
    <property type="entry name" value="Bac_rhamnosid_C"/>
</dbReference>
<keyword evidence="3" id="KW-0378">Hydrolase</keyword>
<dbReference type="AlphaFoldDB" id="A0A4V2ML26"/>
<evidence type="ECO:0000313" key="4">
    <source>
        <dbReference type="Proteomes" id="UP000293347"/>
    </source>
</evidence>
<dbReference type="Gene3D" id="2.60.120.260">
    <property type="entry name" value="Galactose-binding domain-like"/>
    <property type="match status" value="1"/>
</dbReference>
<evidence type="ECO:0000313" key="3">
    <source>
        <dbReference type="EMBL" id="TCD00547.1"/>
    </source>
</evidence>
<organism evidence="3 4">
    <name type="scientific">Pedobacter psychroterrae</name>
    <dbReference type="NCBI Taxonomy" id="2530453"/>
    <lineage>
        <taxon>Bacteria</taxon>
        <taxon>Pseudomonadati</taxon>
        <taxon>Bacteroidota</taxon>
        <taxon>Sphingobacteriia</taxon>
        <taxon>Sphingobacteriales</taxon>
        <taxon>Sphingobacteriaceae</taxon>
        <taxon>Pedobacter</taxon>
    </lineage>
</organism>
<dbReference type="Gene3D" id="2.60.420.10">
    <property type="entry name" value="Maltose phosphorylase, domain 3"/>
    <property type="match status" value="1"/>
</dbReference>
<dbReference type="PANTHER" id="PTHR34987:SF2">
    <property type="entry name" value="B, PUTATIVE (AFU_ORTHOLOGUE AFUA_7G05040)-RELATED"/>
    <property type="match status" value="1"/>
</dbReference>
<feature type="domain" description="Alpha-L-rhamnosidase C-terminal" evidence="2">
    <location>
        <begin position="649"/>
        <end position="716"/>
    </location>
</feature>
<comment type="caution">
    <text evidence="3">The sequence shown here is derived from an EMBL/GenBank/DDBJ whole genome shotgun (WGS) entry which is preliminary data.</text>
</comment>
<dbReference type="EMBL" id="SJSL01000003">
    <property type="protein sequence ID" value="TCD00547.1"/>
    <property type="molecule type" value="Genomic_DNA"/>
</dbReference>
<dbReference type="PANTHER" id="PTHR34987">
    <property type="entry name" value="C, PUTATIVE (AFU_ORTHOLOGUE AFUA_3G02880)-RELATED"/>
    <property type="match status" value="1"/>
</dbReference>
<keyword evidence="4" id="KW-1185">Reference proteome</keyword>
<dbReference type="InterPro" id="IPR035396">
    <property type="entry name" value="Bac_rhamnosid6H"/>
</dbReference>
<dbReference type="GO" id="GO:0005975">
    <property type="term" value="P:carbohydrate metabolic process"/>
    <property type="evidence" value="ECO:0007669"/>
    <property type="project" value="InterPro"/>
</dbReference>
<evidence type="ECO:0000259" key="1">
    <source>
        <dbReference type="Pfam" id="PF17389"/>
    </source>
</evidence>
<gene>
    <name evidence="3" type="ORF">EZ437_14980</name>
</gene>
<sequence length="754" mass="85299">MLCQAFCFRAAAQSTEAAQWIVPSTSKDEPNSWLAYRKVVSLSEKPTQTITKIAADSKYWLWINEKLVVFEGGLKRGPDPDNTYYDEINLAPYLLKGKNTIAVLVWYFGKEGFSHKSSGKAGLYIESQAPSLNSNKTWKTEQLKAYQTAAAPVPNYRLPESSILYDASKELGNWQGREFNDTSMQPARELGTYGTSPWNKLVKRPIPLFKDFGLKNYTKAPKMPFVSKGDTIVCNLPYNAQITPYFKIEGAAGQKITMYTDNYLLFLGGEVNLRAEYITKDGIQEYESLGWINGHKAYYVIPKGVKVTALKYRETGYDTEFSGSFTSSSAFLNKLWHKAQRTLYLNMRDSYMDCPERERAQWTADAVNESGQAFYALSKSSTAMSRKWLHELVAWQKKDSSLFSPSPAGNWDKELPDQSMASVGYYGLWNYYLHSGDKQTLKDVYDAAKRYVAAWKLNEKGTIIFRPGGWTWGDWGDNRDMLLLYNLWYYMGLKGMQLTADELGKSTDAEYYRQLMQRFKTSFNAQFWNGNSYRDPDYKGKTDDRTQALAVLADVADAEKYPAILKIFQTEEHASPYMEKYVFEAMFAMGYEKEALARHEKRFTPMVMNSKFTTLFEVWNIDSNGVGGGTINHAWSGGGLTILSQYLSGVSPITPGYKQFSVKPQPGDVSSFKTLVPSVAGDIKVSWNNQVASATLEVTVPKGTEAMATMPKGSYDHILLNSKKVWSKQDNGKPQMFRLTAGSWTLKGIKISNY</sequence>
<reference evidence="3 4" key="1">
    <citation type="submission" date="2019-02" db="EMBL/GenBank/DDBJ databases">
        <title>Pedobacter sp. RP-1-14 sp. nov., isolated from Arctic soil.</title>
        <authorList>
            <person name="Dahal R.H."/>
        </authorList>
    </citation>
    <scope>NUCLEOTIDE SEQUENCE [LARGE SCALE GENOMIC DNA]</scope>
    <source>
        <strain evidence="3 4">RP-1-14</strain>
    </source>
</reference>